<keyword evidence="3 10" id="KW-0812">Transmembrane</keyword>
<dbReference type="Pfam" id="PF00005">
    <property type="entry name" value="ABC_tran"/>
    <property type="match status" value="2"/>
</dbReference>
<dbReference type="GO" id="GO:0005774">
    <property type="term" value="C:vacuolar membrane"/>
    <property type="evidence" value="ECO:0007669"/>
    <property type="project" value="UniProtKB-SubCell"/>
</dbReference>
<evidence type="ECO:0000313" key="14">
    <source>
        <dbReference type="Proteomes" id="UP000816034"/>
    </source>
</evidence>
<evidence type="ECO:0000259" key="11">
    <source>
        <dbReference type="PROSITE" id="PS50893"/>
    </source>
</evidence>
<dbReference type="PROSITE" id="PS50893">
    <property type="entry name" value="ABC_TRANSPORTER_2"/>
    <property type="match status" value="2"/>
</dbReference>
<feature type="transmembrane region" description="Helical" evidence="10">
    <location>
        <begin position="882"/>
        <end position="909"/>
    </location>
</feature>
<evidence type="ECO:0000256" key="3">
    <source>
        <dbReference type="ARBA" id="ARBA00022692"/>
    </source>
</evidence>
<feature type="transmembrane region" description="Helical" evidence="10">
    <location>
        <begin position="119"/>
        <end position="141"/>
    </location>
</feature>
<dbReference type="InterPro" id="IPR036640">
    <property type="entry name" value="ABC1_TM_sf"/>
</dbReference>
<dbReference type="InterPro" id="IPR050173">
    <property type="entry name" value="ABC_transporter_C-like"/>
</dbReference>
<dbReference type="PROSITE" id="PS00211">
    <property type="entry name" value="ABC_TRANSPORTER_1"/>
    <property type="match status" value="1"/>
</dbReference>
<sequence>MAVRNHVYNLGRWATSFKDFSAYFLAQALYFFKDAFCFSIYDELVIPVRKGLFEIVQKAPSLEMRKLTENEREHCKYQLQQIKEQYGSTKGTPLETIEEEEKSLNLTTSICEWLKALRFFHVIIGWDILWLSLFMILSMSLDNIKLVLRGHIFDLLEHNFSEGKFSSSEPHAEELSTSLLRNALLLIASHCFMSMLTKLVYYASRLWEYVEKEAISEFMRELVLLKVSKIAMSEKQERFNFGVISTILDEDVSTISSSKYVLSETHSHIGYLIISFFTMVYTVGFFASCCSFTFLLLTVPVYIYFIKKQERTRKENLEMTDEKSSVLSQFIHAMKLIKVFAIENVFVNKFENIEAKIRQNVNTNSWMDFLIDSIYYLQSFMVSSICFFVYSYIEGKPITLGLALTVSSLADYLRWPFYSLASDLRQMSQMRISSKRIANLLMCKEHNYHTEFTTEVGVLVDMQNVSAKWNFETCNNNTDDDSIIRNISLKIHEGEHVALISKVGMGKSTLLYTILNETNVIQGSVRIKEGLSIGFVSQNAWIRNGTIRENVVFCSNFDQKRYEIALWASDFAFDVEQMTNKDDQIIGERGINLSGGQKIRLSLARALYHDCDLYLLDDIFSAVDIHTASNIVERLFQSENALLKNKSILLVTHQLHLLKMIDRTFVMNKGEIIQQGTYSEIINSENISDTLNDLLSSTYNVQDETKSIFQTSQHLTEESDNDEEEDGESPSDQQDEEVKEDPKVIQIIEFMMSLGKKSTIFLLGIVSLALIEQFAPVFKDYILSYWIMDEQYEKHSLGYYLSLYNVGGFCEMISYTLNSVVLAYFLYLVGDVYQSLILEKLAQSKLKLFETVPSGKIIERVNDTNEIRENIRYMFQYFVSSAFKALVTVIIILFTVPISILLFAIVAPITNYYRNTYSTIEQQVLDYQTSNLHDPTHTISSEILEGIDTIRAFDREKKMTALIYEIREKKHFTNKLTYCTELLWNWFSVRCGFVRELTTSLIVLIIFLYYYNNYNNEQNVNPSNNDTMSTTEKLIPIQVVIALFYQRMKDLIESSETLFYTFTKTATSFRPVQRILNFVKQLPLESHGTQSVLEKPKDLHFEGTIVFDRVSMKYSPECNFALDDISFSVKQGAKCGIVGRTGSGKSSIFNCILRLQEIEKNEGAIYIDGTDIRELPIRDLRKSITFIPQQPILFMGTLRENMDFEGAFSDKEIITALEQVGLLHTLKEKSAIVKREEQSILDIKITENGTNFSSGEKQLICLARALLRKTKILLMDEGTSNLDNFTDSIIQNTLRGPLFSKTTVLVIAHRIETVKDYEKIILMSDGIIAKQGSADQVLMLSDDAIIEETSD</sequence>
<keyword evidence="6" id="KW-0067">ATP-binding</keyword>
<keyword evidence="2" id="KW-0813">Transport</keyword>
<feature type="transmembrane region" description="Helical" evidence="10">
    <location>
        <begin position="374"/>
        <end position="393"/>
    </location>
</feature>
<evidence type="ECO:0000259" key="12">
    <source>
        <dbReference type="PROSITE" id="PS50929"/>
    </source>
</evidence>
<dbReference type="CDD" id="cd03250">
    <property type="entry name" value="ABCC_MRP_domain1"/>
    <property type="match status" value="1"/>
</dbReference>
<dbReference type="FunFam" id="3.40.50.300:FF:000630">
    <property type="entry name" value="ATP-binding cassette (ABC) transporter, putative"/>
    <property type="match status" value="1"/>
</dbReference>
<feature type="domain" description="ABC transporter" evidence="11">
    <location>
        <begin position="460"/>
        <end position="694"/>
    </location>
</feature>
<gene>
    <name evidence="13" type="ORF">C9374_005594</name>
</gene>
<proteinExistence type="predicted"/>
<dbReference type="SUPFAM" id="SSF90123">
    <property type="entry name" value="ABC transporter transmembrane region"/>
    <property type="match status" value="2"/>
</dbReference>
<feature type="domain" description="ABC transporter" evidence="11">
    <location>
        <begin position="1105"/>
        <end position="1350"/>
    </location>
</feature>
<dbReference type="Proteomes" id="UP000816034">
    <property type="component" value="Unassembled WGS sequence"/>
</dbReference>
<dbReference type="GO" id="GO:0140359">
    <property type="term" value="F:ABC-type transporter activity"/>
    <property type="evidence" value="ECO:0007669"/>
    <property type="project" value="InterPro"/>
</dbReference>
<feature type="transmembrane region" description="Helical" evidence="10">
    <location>
        <begin position="760"/>
        <end position="778"/>
    </location>
</feature>
<evidence type="ECO:0000256" key="1">
    <source>
        <dbReference type="ARBA" id="ARBA00004128"/>
    </source>
</evidence>
<keyword evidence="8 10" id="KW-0472">Membrane</keyword>
<dbReference type="GO" id="GO:0005524">
    <property type="term" value="F:ATP binding"/>
    <property type="evidence" value="ECO:0007669"/>
    <property type="project" value="UniProtKB-KW"/>
</dbReference>
<keyword evidence="5" id="KW-0547">Nucleotide-binding</keyword>
<dbReference type="InterPro" id="IPR003593">
    <property type="entry name" value="AAA+_ATPase"/>
</dbReference>
<protein>
    <submittedName>
        <fullName evidence="13">Uncharacterized protein</fullName>
    </submittedName>
</protein>
<organism evidence="13 14">
    <name type="scientific">Naegleria lovaniensis</name>
    <name type="common">Amoeba</name>
    <dbReference type="NCBI Taxonomy" id="51637"/>
    <lineage>
        <taxon>Eukaryota</taxon>
        <taxon>Discoba</taxon>
        <taxon>Heterolobosea</taxon>
        <taxon>Tetramitia</taxon>
        <taxon>Eutetramitia</taxon>
        <taxon>Vahlkampfiidae</taxon>
        <taxon>Naegleria</taxon>
    </lineage>
</organism>
<dbReference type="Pfam" id="PF00664">
    <property type="entry name" value="ABC_membrane"/>
    <property type="match status" value="2"/>
</dbReference>
<dbReference type="GO" id="GO:0016887">
    <property type="term" value="F:ATP hydrolysis activity"/>
    <property type="evidence" value="ECO:0007669"/>
    <property type="project" value="InterPro"/>
</dbReference>
<dbReference type="CDD" id="cd03244">
    <property type="entry name" value="ABCC_MRP_domain2"/>
    <property type="match status" value="1"/>
</dbReference>
<dbReference type="InterPro" id="IPR017871">
    <property type="entry name" value="ABC_transporter-like_CS"/>
</dbReference>
<feature type="transmembrane region" description="Helical" evidence="10">
    <location>
        <begin position="812"/>
        <end position="830"/>
    </location>
</feature>
<comment type="subcellular location">
    <subcellularLocation>
        <location evidence="1">Vacuole membrane</location>
        <topology evidence="1">Multi-pass membrane protein</topology>
    </subcellularLocation>
</comment>
<evidence type="ECO:0000256" key="2">
    <source>
        <dbReference type="ARBA" id="ARBA00022448"/>
    </source>
</evidence>
<comment type="caution">
    <text evidence="13">The sequence shown here is derived from an EMBL/GenBank/DDBJ whole genome shotgun (WGS) entry which is preliminary data.</text>
</comment>
<reference evidence="13 14" key="1">
    <citation type="journal article" date="2018" name="BMC Genomics">
        <title>The genome of Naegleria lovaniensis, the basis for a comparative approach to unravel pathogenicity factors of the human pathogenic amoeba N. fowleri.</title>
        <authorList>
            <person name="Liechti N."/>
            <person name="Schurch N."/>
            <person name="Bruggmann R."/>
            <person name="Wittwer M."/>
        </authorList>
    </citation>
    <scope>NUCLEOTIDE SEQUENCE [LARGE SCALE GENOMIC DNA]</scope>
    <source>
        <strain evidence="13 14">ATCC 30569</strain>
    </source>
</reference>
<evidence type="ECO:0000256" key="10">
    <source>
        <dbReference type="SAM" id="Phobius"/>
    </source>
</evidence>
<evidence type="ECO:0000256" key="8">
    <source>
        <dbReference type="ARBA" id="ARBA00023136"/>
    </source>
</evidence>
<keyword evidence="14" id="KW-1185">Reference proteome</keyword>
<feature type="domain" description="ABC transmembrane type-1" evidence="12">
    <location>
        <begin position="763"/>
        <end position="969"/>
    </location>
</feature>
<dbReference type="InterPro" id="IPR027417">
    <property type="entry name" value="P-loop_NTPase"/>
</dbReference>
<dbReference type="PANTHER" id="PTHR24223">
    <property type="entry name" value="ATP-BINDING CASSETTE SUB-FAMILY C"/>
    <property type="match status" value="1"/>
</dbReference>
<dbReference type="Gene3D" id="1.20.1560.10">
    <property type="entry name" value="ABC transporter type 1, transmembrane domain"/>
    <property type="match status" value="2"/>
</dbReference>
<dbReference type="InterPro" id="IPR011527">
    <property type="entry name" value="ABC1_TM_dom"/>
</dbReference>
<evidence type="ECO:0000256" key="5">
    <source>
        <dbReference type="ARBA" id="ARBA00022741"/>
    </source>
</evidence>
<dbReference type="PANTHER" id="PTHR24223:SF443">
    <property type="entry name" value="MULTIDRUG-RESISTANCE LIKE PROTEIN 1, ISOFORM I"/>
    <property type="match status" value="1"/>
</dbReference>
<keyword evidence="7 10" id="KW-1133">Transmembrane helix</keyword>
<dbReference type="PROSITE" id="PS50929">
    <property type="entry name" value="ABC_TM1F"/>
    <property type="match status" value="2"/>
</dbReference>
<feature type="compositionally biased region" description="Acidic residues" evidence="9">
    <location>
        <begin position="718"/>
        <end position="739"/>
    </location>
</feature>
<evidence type="ECO:0000313" key="13">
    <source>
        <dbReference type="EMBL" id="KAG2382392.1"/>
    </source>
</evidence>
<evidence type="ECO:0000256" key="7">
    <source>
        <dbReference type="ARBA" id="ARBA00022989"/>
    </source>
</evidence>
<dbReference type="EMBL" id="PYSW02000024">
    <property type="protein sequence ID" value="KAG2382392.1"/>
    <property type="molecule type" value="Genomic_DNA"/>
</dbReference>
<dbReference type="InterPro" id="IPR003439">
    <property type="entry name" value="ABC_transporter-like_ATP-bd"/>
</dbReference>
<accession>A0AA88GQ14</accession>
<evidence type="ECO:0000256" key="4">
    <source>
        <dbReference type="ARBA" id="ARBA00022737"/>
    </source>
</evidence>
<dbReference type="SMART" id="SM00382">
    <property type="entry name" value="AAA"/>
    <property type="match status" value="2"/>
</dbReference>
<dbReference type="SUPFAM" id="SSF52540">
    <property type="entry name" value="P-loop containing nucleoside triphosphate hydrolases"/>
    <property type="match status" value="2"/>
</dbReference>
<feature type="domain" description="ABC transmembrane type-1" evidence="12">
    <location>
        <begin position="272"/>
        <end position="429"/>
    </location>
</feature>
<dbReference type="GeneID" id="68098049"/>
<feature type="transmembrane region" description="Helical" evidence="10">
    <location>
        <begin position="272"/>
        <end position="305"/>
    </location>
</feature>
<name>A0AA88GQ14_NAELO</name>
<evidence type="ECO:0000256" key="6">
    <source>
        <dbReference type="ARBA" id="ARBA00022840"/>
    </source>
</evidence>
<keyword evidence="4" id="KW-0677">Repeat</keyword>
<dbReference type="FunFam" id="3.40.50.300:FF:000973">
    <property type="entry name" value="Multidrug resistance-associated protein 4"/>
    <property type="match status" value="1"/>
</dbReference>
<evidence type="ECO:0000256" key="9">
    <source>
        <dbReference type="SAM" id="MobiDB-lite"/>
    </source>
</evidence>
<dbReference type="RefSeq" id="XP_044548071.1">
    <property type="nucleotide sequence ID" value="XM_044695361.1"/>
</dbReference>
<dbReference type="Gene3D" id="3.40.50.300">
    <property type="entry name" value="P-loop containing nucleotide triphosphate hydrolases"/>
    <property type="match status" value="2"/>
</dbReference>
<feature type="transmembrane region" description="Helical" evidence="10">
    <location>
        <begin position="992"/>
        <end position="1011"/>
    </location>
</feature>
<feature type="region of interest" description="Disordered" evidence="9">
    <location>
        <begin position="711"/>
        <end position="740"/>
    </location>
</feature>